<dbReference type="AlphaFoldDB" id="A0A0E9W1M4"/>
<sequence length="40" mass="4272">MLLSRATSSVSNYSAGCILEQCRLSTLLKGTLPGNRTCIL</sequence>
<dbReference type="EMBL" id="GBXM01024330">
    <property type="protein sequence ID" value="JAH84247.1"/>
    <property type="molecule type" value="Transcribed_RNA"/>
</dbReference>
<name>A0A0E9W1M4_ANGAN</name>
<organism evidence="1">
    <name type="scientific">Anguilla anguilla</name>
    <name type="common">European freshwater eel</name>
    <name type="synonym">Muraena anguilla</name>
    <dbReference type="NCBI Taxonomy" id="7936"/>
    <lineage>
        <taxon>Eukaryota</taxon>
        <taxon>Metazoa</taxon>
        <taxon>Chordata</taxon>
        <taxon>Craniata</taxon>
        <taxon>Vertebrata</taxon>
        <taxon>Euteleostomi</taxon>
        <taxon>Actinopterygii</taxon>
        <taxon>Neopterygii</taxon>
        <taxon>Teleostei</taxon>
        <taxon>Anguilliformes</taxon>
        <taxon>Anguillidae</taxon>
        <taxon>Anguilla</taxon>
    </lineage>
</organism>
<evidence type="ECO:0000313" key="1">
    <source>
        <dbReference type="EMBL" id="JAH84247.1"/>
    </source>
</evidence>
<proteinExistence type="predicted"/>
<reference evidence="1" key="2">
    <citation type="journal article" date="2015" name="Fish Shellfish Immunol.">
        <title>Early steps in the European eel (Anguilla anguilla)-Vibrio vulnificus interaction in the gills: Role of the RtxA13 toxin.</title>
        <authorList>
            <person name="Callol A."/>
            <person name="Pajuelo D."/>
            <person name="Ebbesson L."/>
            <person name="Teles M."/>
            <person name="MacKenzie S."/>
            <person name="Amaro C."/>
        </authorList>
    </citation>
    <scope>NUCLEOTIDE SEQUENCE</scope>
</reference>
<reference evidence="1" key="1">
    <citation type="submission" date="2014-11" db="EMBL/GenBank/DDBJ databases">
        <authorList>
            <person name="Amaro Gonzalez C."/>
        </authorList>
    </citation>
    <scope>NUCLEOTIDE SEQUENCE</scope>
</reference>
<protein>
    <submittedName>
        <fullName evidence="1">Uncharacterized protein</fullName>
    </submittedName>
</protein>
<accession>A0A0E9W1M4</accession>